<proteinExistence type="predicted"/>
<gene>
    <name evidence="1" type="ORF">EK21DRAFT_85861</name>
</gene>
<dbReference type="PANTHER" id="PTHR33112">
    <property type="entry name" value="DOMAIN PROTEIN, PUTATIVE-RELATED"/>
    <property type="match status" value="1"/>
</dbReference>
<evidence type="ECO:0008006" key="3">
    <source>
        <dbReference type="Google" id="ProtNLM"/>
    </source>
</evidence>
<organism evidence="1 2">
    <name type="scientific">Setomelanomma holmii</name>
    <dbReference type="NCBI Taxonomy" id="210430"/>
    <lineage>
        <taxon>Eukaryota</taxon>
        <taxon>Fungi</taxon>
        <taxon>Dikarya</taxon>
        <taxon>Ascomycota</taxon>
        <taxon>Pezizomycotina</taxon>
        <taxon>Dothideomycetes</taxon>
        <taxon>Pleosporomycetidae</taxon>
        <taxon>Pleosporales</taxon>
        <taxon>Pleosporineae</taxon>
        <taxon>Phaeosphaeriaceae</taxon>
        <taxon>Setomelanomma</taxon>
    </lineage>
</organism>
<evidence type="ECO:0000313" key="2">
    <source>
        <dbReference type="Proteomes" id="UP000799777"/>
    </source>
</evidence>
<dbReference type="PANTHER" id="PTHR33112:SF10">
    <property type="entry name" value="TOL"/>
    <property type="match status" value="1"/>
</dbReference>
<dbReference type="OrthoDB" id="3772220at2759"/>
<evidence type="ECO:0000313" key="1">
    <source>
        <dbReference type="EMBL" id="KAF2034066.1"/>
    </source>
</evidence>
<reference evidence="1" key="1">
    <citation type="journal article" date="2020" name="Stud. Mycol.">
        <title>101 Dothideomycetes genomes: a test case for predicting lifestyles and emergence of pathogens.</title>
        <authorList>
            <person name="Haridas S."/>
            <person name="Albert R."/>
            <person name="Binder M."/>
            <person name="Bloem J."/>
            <person name="Labutti K."/>
            <person name="Salamov A."/>
            <person name="Andreopoulos B."/>
            <person name="Baker S."/>
            <person name="Barry K."/>
            <person name="Bills G."/>
            <person name="Bluhm B."/>
            <person name="Cannon C."/>
            <person name="Castanera R."/>
            <person name="Culley D."/>
            <person name="Daum C."/>
            <person name="Ezra D."/>
            <person name="Gonzalez J."/>
            <person name="Henrissat B."/>
            <person name="Kuo A."/>
            <person name="Liang C."/>
            <person name="Lipzen A."/>
            <person name="Lutzoni F."/>
            <person name="Magnuson J."/>
            <person name="Mondo S."/>
            <person name="Nolan M."/>
            <person name="Ohm R."/>
            <person name="Pangilinan J."/>
            <person name="Park H.-J."/>
            <person name="Ramirez L."/>
            <person name="Alfaro M."/>
            <person name="Sun H."/>
            <person name="Tritt A."/>
            <person name="Yoshinaga Y."/>
            <person name="Zwiers L.-H."/>
            <person name="Turgeon B."/>
            <person name="Goodwin S."/>
            <person name="Spatafora J."/>
            <person name="Crous P."/>
            <person name="Grigoriev I."/>
        </authorList>
    </citation>
    <scope>NUCLEOTIDE SEQUENCE</scope>
    <source>
        <strain evidence="1">CBS 110217</strain>
    </source>
</reference>
<name>A0A9P4LNN7_9PLEO</name>
<sequence>MSADHSENSHGRLFKNRLAYKFSQCSLTIPIVGNVHILPQSDFRSPVTQSPISERAWVTREQYLSLRVLHFTSDQMFWECGNLYACETFPRSMPDIYGHAFQPYRALEDSAGTNDSAVLDHRRIWGRMCEDYSAAKLTYPSDQPIAFSGMAKDFRSRRPDDKYLAGMWEEDLVYSLIWSVRALDGCPFQPNGSRDEDADPFITASLPPQYRAPSWSWLSKDCSIFWSKIRLDSQPLLEISSASVDLVDENDPTRDMWGSSITVRGSLRAASWHRYGDTDTDMIVLGGKSGQYLQDALSDTTAPSTDMFMMQRDVGDEFPTKNIFLLPVRQSSHAWAVMRGLGVIDGLKLGRKGGEDQYERLGYFEATGKSFCRALAWQLEMICVRAGISLAWSRYRIGRVYVRPVCAERILQWTWSQQVYNHLNGDKLESRYPKLSTQRDHPRPPSQQVFISSNYNEFNLSAKQ</sequence>
<protein>
    <recommendedName>
        <fullName evidence="3">Heterokaryon incompatibility domain-containing protein</fullName>
    </recommendedName>
</protein>
<dbReference type="Proteomes" id="UP000799777">
    <property type="component" value="Unassembled WGS sequence"/>
</dbReference>
<dbReference type="AlphaFoldDB" id="A0A9P4LNN7"/>
<dbReference type="EMBL" id="ML978163">
    <property type="protein sequence ID" value="KAF2034066.1"/>
    <property type="molecule type" value="Genomic_DNA"/>
</dbReference>
<accession>A0A9P4LNN7</accession>
<keyword evidence="2" id="KW-1185">Reference proteome</keyword>
<comment type="caution">
    <text evidence="1">The sequence shown here is derived from an EMBL/GenBank/DDBJ whole genome shotgun (WGS) entry which is preliminary data.</text>
</comment>